<evidence type="ECO:0000313" key="2">
    <source>
        <dbReference type="Proteomes" id="UP001732700"/>
    </source>
</evidence>
<reference evidence="1" key="2">
    <citation type="submission" date="2025-09" db="UniProtKB">
        <authorList>
            <consortium name="EnsemblPlants"/>
        </authorList>
    </citation>
    <scope>IDENTIFICATION</scope>
</reference>
<accession>A0ACD5TQX6</accession>
<sequence>MVAMATVPLSSHARTMDVPAAFPLPASCYSHHFPNCTEDRCKMLCGGDGQPPAPGAFCNYEDSCCCPV</sequence>
<organism evidence="1 2">
    <name type="scientific">Avena sativa</name>
    <name type="common">Oat</name>
    <dbReference type="NCBI Taxonomy" id="4498"/>
    <lineage>
        <taxon>Eukaryota</taxon>
        <taxon>Viridiplantae</taxon>
        <taxon>Streptophyta</taxon>
        <taxon>Embryophyta</taxon>
        <taxon>Tracheophyta</taxon>
        <taxon>Spermatophyta</taxon>
        <taxon>Magnoliopsida</taxon>
        <taxon>Liliopsida</taxon>
        <taxon>Poales</taxon>
        <taxon>Poaceae</taxon>
        <taxon>BOP clade</taxon>
        <taxon>Pooideae</taxon>
        <taxon>Poodae</taxon>
        <taxon>Poeae</taxon>
        <taxon>Poeae Chloroplast Group 1 (Aveneae type)</taxon>
        <taxon>Aveninae</taxon>
        <taxon>Avena</taxon>
    </lineage>
</organism>
<protein>
    <submittedName>
        <fullName evidence="1">Uncharacterized protein</fullName>
    </submittedName>
</protein>
<proteinExistence type="predicted"/>
<name>A0ACD5TQX6_AVESA</name>
<evidence type="ECO:0000313" key="1">
    <source>
        <dbReference type="EnsemblPlants" id="AVESA.00010b.r2.1CG0112350.1.CDS"/>
    </source>
</evidence>
<dbReference type="EnsemblPlants" id="AVESA.00010b.r2.1CG0112350.1">
    <property type="protein sequence ID" value="AVESA.00010b.r2.1CG0112350.1.CDS"/>
    <property type="gene ID" value="AVESA.00010b.r2.1CG0112350"/>
</dbReference>
<dbReference type="Proteomes" id="UP001732700">
    <property type="component" value="Chromosome 1C"/>
</dbReference>
<reference evidence="1" key="1">
    <citation type="submission" date="2021-05" db="EMBL/GenBank/DDBJ databases">
        <authorList>
            <person name="Scholz U."/>
            <person name="Mascher M."/>
            <person name="Fiebig A."/>
        </authorList>
    </citation>
    <scope>NUCLEOTIDE SEQUENCE [LARGE SCALE GENOMIC DNA]</scope>
</reference>
<keyword evidence="2" id="KW-1185">Reference proteome</keyword>